<keyword evidence="2" id="KW-0378">Hydrolase</keyword>
<dbReference type="Pfam" id="PF07727">
    <property type="entry name" value="RVT_2"/>
    <property type="match status" value="1"/>
</dbReference>
<dbReference type="InterPro" id="IPR036397">
    <property type="entry name" value="RNaseH_sf"/>
</dbReference>
<dbReference type="AlphaFoldDB" id="A0A6L2KIZ4"/>
<feature type="domain" description="Integrase catalytic" evidence="3">
    <location>
        <begin position="289"/>
        <end position="471"/>
    </location>
</feature>
<dbReference type="InterPro" id="IPR039537">
    <property type="entry name" value="Retrotran_Ty1/copia-like"/>
</dbReference>
<dbReference type="SUPFAM" id="SSF53098">
    <property type="entry name" value="Ribonuclease H-like"/>
    <property type="match status" value="1"/>
</dbReference>
<dbReference type="EMBL" id="BKCJ010002487">
    <property type="protein sequence ID" value="GEU48899.1"/>
    <property type="molecule type" value="Genomic_DNA"/>
</dbReference>
<dbReference type="InterPro" id="IPR001584">
    <property type="entry name" value="Integrase_cat-core"/>
</dbReference>
<dbReference type="GO" id="GO:0016787">
    <property type="term" value="F:hydrolase activity"/>
    <property type="evidence" value="ECO:0007669"/>
    <property type="project" value="UniProtKB-KW"/>
</dbReference>
<accession>A0A6L2KIZ4</accession>
<dbReference type="GO" id="GO:0015074">
    <property type="term" value="P:DNA integration"/>
    <property type="evidence" value="ECO:0007669"/>
    <property type="project" value="InterPro"/>
</dbReference>
<protein>
    <recommendedName>
        <fullName evidence="3">Integrase catalytic domain-containing protein</fullName>
    </recommendedName>
</protein>
<sequence length="751" mass="84908">MGQDRQVQMVGGNGRNQFRQYARQNVRNRNGYNAVQNVKNQDVQNAIQNLGVQDVGNQNGLIVVPRIADQNPNVNGNVVAAWAEGNTIGNNDSVVDCSKKARIPLQAEEFYLIVVAADLDAIEEVNTNCILMANLQQASTSSTQTDKAPVYDSDGSVEIEWLQAQLGDHNGKSKDTPGVSYTLDPLSQKLENENVELEFQGLPKIDKTHALSKPVTSNSVPTPQESKVMKNDNVVAQEYLKLILLSLVGKKRVDNIAKTKRPYPRSNTKNDRFPYASKSSCSKNKEVEVEEHPRNLLLSKNKKHMSSECNHVKPAICNDKSEVVCAMCKQCLISANHDVSKDEAPEVIKTFLKRIIVLLQSLVIIIRTNNGTEFKNKILKEYFDSVGISHQASSVRTPQQNGVVERRNQTLVKAARTIQINSGFDLTYAPSTITTQHPTEGELELLFEAMYDDHFGGQPLAAPRTVLVTQAPQHQPTTIADNVPNAMFDENMFVNPFATPSTSAAESSSLQYVDPSNMYTFYQPYPYEYQWTKDHPLEQNDKKAMTDPTWIESMQEELFQFKRLDVWVLVPLLDNIKPLTLKWLFINKHDEENTFIRNKTRLVMRGYHQEEGIDFEESFALVARIEAIRIFLAYAAHKSFIVFQMDVKTTFLHGTLKEDMYVCQPEGFIDDDHPSHNHFFKGTIDPTLFIRHFDDVILVVQVYVDDTIFGSTHPRLSHSDIIDIEKVVVRSSLRLPNNKCALIESRANEIH</sequence>
<dbReference type="GO" id="GO:0046872">
    <property type="term" value="F:metal ion binding"/>
    <property type="evidence" value="ECO:0007669"/>
    <property type="project" value="UniProtKB-KW"/>
</dbReference>
<dbReference type="GO" id="GO:0003676">
    <property type="term" value="F:nucleic acid binding"/>
    <property type="evidence" value="ECO:0007669"/>
    <property type="project" value="InterPro"/>
</dbReference>
<dbReference type="InterPro" id="IPR012337">
    <property type="entry name" value="RNaseH-like_sf"/>
</dbReference>
<dbReference type="InterPro" id="IPR013103">
    <property type="entry name" value="RVT_2"/>
</dbReference>
<proteinExistence type="predicted"/>
<dbReference type="PROSITE" id="PS50994">
    <property type="entry name" value="INTEGRASE"/>
    <property type="match status" value="1"/>
</dbReference>
<evidence type="ECO:0000256" key="1">
    <source>
        <dbReference type="ARBA" id="ARBA00022723"/>
    </source>
</evidence>
<name>A0A6L2KIZ4_TANCI</name>
<dbReference type="PANTHER" id="PTHR42648">
    <property type="entry name" value="TRANSPOSASE, PUTATIVE-RELATED"/>
    <property type="match status" value="1"/>
</dbReference>
<comment type="caution">
    <text evidence="4">The sequence shown here is derived from an EMBL/GenBank/DDBJ whole genome shotgun (WGS) entry which is preliminary data.</text>
</comment>
<gene>
    <name evidence="4" type="ORF">Tci_020877</name>
</gene>
<evidence type="ECO:0000256" key="2">
    <source>
        <dbReference type="ARBA" id="ARBA00022801"/>
    </source>
</evidence>
<dbReference type="Gene3D" id="3.30.420.10">
    <property type="entry name" value="Ribonuclease H-like superfamily/Ribonuclease H"/>
    <property type="match status" value="1"/>
</dbReference>
<keyword evidence="1" id="KW-0479">Metal-binding</keyword>
<evidence type="ECO:0000259" key="3">
    <source>
        <dbReference type="PROSITE" id="PS50994"/>
    </source>
</evidence>
<dbReference type="PANTHER" id="PTHR42648:SF31">
    <property type="entry name" value="RNA-DIRECTED DNA POLYMERASE"/>
    <property type="match status" value="1"/>
</dbReference>
<reference evidence="4" key="1">
    <citation type="journal article" date="2019" name="Sci. Rep.">
        <title>Draft genome of Tanacetum cinerariifolium, the natural source of mosquito coil.</title>
        <authorList>
            <person name="Yamashiro T."/>
            <person name="Shiraishi A."/>
            <person name="Satake H."/>
            <person name="Nakayama K."/>
        </authorList>
    </citation>
    <scope>NUCLEOTIDE SEQUENCE</scope>
</reference>
<organism evidence="4">
    <name type="scientific">Tanacetum cinerariifolium</name>
    <name type="common">Dalmatian daisy</name>
    <name type="synonym">Chrysanthemum cinerariifolium</name>
    <dbReference type="NCBI Taxonomy" id="118510"/>
    <lineage>
        <taxon>Eukaryota</taxon>
        <taxon>Viridiplantae</taxon>
        <taxon>Streptophyta</taxon>
        <taxon>Embryophyta</taxon>
        <taxon>Tracheophyta</taxon>
        <taxon>Spermatophyta</taxon>
        <taxon>Magnoliopsida</taxon>
        <taxon>eudicotyledons</taxon>
        <taxon>Gunneridae</taxon>
        <taxon>Pentapetalae</taxon>
        <taxon>asterids</taxon>
        <taxon>campanulids</taxon>
        <taxon>Asterales</taxon>
        <taxon>Asteraceae</taxon>
        <taxon>Asteroideae</taxon>
        <taxon>Anthemideae</taxon>
        <taxon>Anthemidinae</taxon>
        <taxon>Tanacetum</taxon>
    </lineage>
</organism>
<evidence type="ECO:0000313" key="4">
    <source>
        <dbReference type="EMBL" id="GEU48899.1"/>
    </source>
</evidence>